<name>A0A391NX41_9EUKA</name>
<gene>
    <name evidence="1" type="ORF">KIPB_011513</name>
</gene>
<keyword evidence="2" id="KW-1185">Reference proteome</keyword>
<dbReference type="AlphaFoldDB" id="A0A391NX41"/>
<accession>A0A391NX41</accession>
<dbReference type="EMBL" id="BDIP01004704">
    <property type="protein sequence ID" value="GCA63718.1"/>
    <property type="molecule type" value="Genomic_DNA"/>
</dbReference>
<sequence>MDGDLSSAMIEETADYGTVVETAEGRRQRGGSILGGQASLMEETGDYGGVIDGVGGDSRMSETFDYGGIMQNQGDRGESVMSETADYGGFLDASHMGVAGLNGMGGRGGRRVSNLAHTQLAEQSSSMLMDETVDYGGVISGQAPPSASILRNMGHGHGHGHGQGEVRYMGASVMDDGSAMSETADYGTVFGGSHLP</sequence>
<dbReference type="Proteomes" id="UP000265618">
    <property type="component" value="Unassembled WGS sequence"/>
</dbReference>
<proteinExistence type="predicted"/>
<protein>
    <submittedName>
        <fullName evidence="1">Uncharacterized protein</fullName>
    </submittedName>
</protein>
<evidence type="ECO:0000313" key="2">
    <source>
        <dbReference type="Proteomes" id="UP000265618"/>
    </source>
</evidence>
<feature type="non-terminal residue" evidence="1">
    <location>
        <position position="196"/>
    </location>
</feature>
<evidence type="ECO:0000313" key="1">
    <source>
        <dbReference type="EMBL" id="GCA63718.1"/>
    </source>
</evidence>
<reference evidence="1 2" key="1">
    <citation type="journal article" date="2018" name="PLoS ONE">
        <title>The draft genome of Kipferlia bialata reveals reductive genome evolution in fornicate parasites.</title>
        <authorList>
            <person name="Tanifuji G."/>
            <person name="Takabayashi S."/>
            <person name="Kume K."/>
            <person name="Takagi M."/>
            <person name="Nakayama T."/>
            <person name="Kamikawa R."/>
            <person name="Inagaki Y."/>
            <person name="Hashimoto T."/>
        </authorList>
    </citation>
    <scope>NUCLEOTIDE SEQUENCE [LARGE SCALE GENOMIC DNA]</scope>
    <source>
        <strain evidence="1">NY0173</strain>
    </source>
</reference>
<comment type="caution">
    <text evidence="1">The sequence shown here is derived from an EMBL/GenBank/DDBJ whole genome shotgun (WGS) entry which is preliminary data.</text>
</comment>
<organism evidence="1 2">
    <name type="scientific">Kipferlia bialata</name>
    <dbReference type="NCBI Taxonomy" id="797122"/>
    <lineage>
        <taxon>Eukaryota</taxon>
        <taxon>Metamonada</taxon>
        <taxon>Carpediemonas-like organisms</taxon>
        <taxon>Kipferlia</taxon>
    </lineage>
</organism>